<evidence type="ECO:0008006" key="3">
    <source>
        <dbReference type="Google" id="ProtNLM"/>
    </source>
</evidence>
<dbReference type="AlphaFoldDB" id="A0AAV8XVD3"/>
<proteinExistence type="predicted"/>
<protein>
    <recommendedName>
        <fullName evidence="3">Mos1 transposase HTH domain-containing protein</fullName>
    </recommendedName>
</protein>
<name>A0AAV8XVD3_9CUCU</name>
<organism evidence="1 2">
    <name type="scientific">Aromia moschata</name>
    <dbReference type="NCBI Taxonomy" id="1265417"/>
    <lineage>
        <taxon>Eukaryota</taxon>
        <taxon>Metazoa</taxon>
        <taxon>Ecdysozoa</taxon>
        <taxon>Arthropoda</taxon>
        <taxon>Hexapoda</taxon>
        <taxon>Insecta</taxon>
        <taxon>Pterygota</taxon>
        <taxon>Neoptera</taxon>
        <taxon>Endopterygota</taxon>
        <taxon>Coleoptera</taxon>
        <taxon>Polyphaga</taxon>
        <taxon>Cucujiformia</taxon>
        <taxon>Chrysomeloidea</taxon>
        <taxon>Cerambycidae</taxon>
        <taxon>Cerambycinae</taxon>
        <taxon>Callichromatini</taxon>
        <taxon>Aromia</taxon>
    </lineage>
</organism>
<evidence type="ECO:0000313" key="1">
    <source>
        <dbReference type="EMBL" id="KAJ8943060.1"/>
    </source>
</evidence>
<dbReference type="EMBL" id="JAPWTK010000303">
    <property type="protein sequence ID" value="KAJ8943060.1"/>
    <property type="molecule type" value="Genomic_DNA"/>
</dbReference>
<accession>A0AAV8XVD3</accession>
<reference evidence="1" key="1">
    <citation type="journal article" date="2023" name="Insect Mol. Biol.">
        <title>Genome sequencing provides insights into the evolution of gene families encoding plant cell wall-degrading enzymes in longhorned beetles.</title>
        <authorList>
            <person name="Shin N.R."/>
            <person name="Okamura Y."/>
            <person name="Kirsch R."/>
            <person name="Pauchet Y."/>
        </authorList>
    </citation>
    <scope>NUCLEOTIDE SEQUENCE</scope>
    <source>
        <strain evidence="1">AMC_N1</strain>
    </source>
</reference>
<keyword evidence="2" id="KW-1185">Reference proteome</keyword>
<evidence type="ECO:0000313" key="2">
    <source>
        <dbReference type="Proteomes" id="UP001162162"/>
    </source>
</evidence>
<gene>
    <name evidence="1" type="ORF">NQ318_015315</name>
</gene>
<dbReference type="Proteomes" id="UP001162162">
    <property type="component" value="Unassembled WGS sequence"/>
</dbReference>
<comment type="caution">
    <text evidence="1">The sequence shown here is derived from an EMBL/GenBank/DDBJ whole genome shotgun (WGS) entry which is preliminary data.</text>
</comment>
<sequence length="98" mass="11468">MRLRGVRIIRGNETGNVAPELVTLRRRDLERRLVHSATDTFAKLQHAYGDSFSRPKVFQWFKTLSEGRESIEDKPRSLHLQEPMKMSIEYRICIQIVG</sequence>